<dbReference type="EMBL" id="AE001437">
    <property type="protein sequence ID" value="AAK78729.1"/>
    <property type="molecule type" value="Genomic_DNA"/>
</dbReference>
<protein>
    <submittedName>
        <fullName evidence="3">PolyA polymerase related protein (HD hydrolase) and P-loop ATP-ase domain</fullName>
    </submittedName>
</protein>
<dbReference type="InterPro" id="IPR006675">
    <property type="entry name" value="HDIG_dom"/>
</dbReference>
<dbReference type="PANTHER" id="PTHR47545">
    <property type="entry name" value="MULTIFUNCTIONAL CCA PROTEIN"/>
    <property type="match status" value="1"/>
</dbReference>
<name>Q97L13_CLOAB</name>
<dbReference type="InterPro" id="IPR003607">
    <property type="entry name" value="HD/PDEase_dom"/>
</dbReference>
<dbReference type="NCBIfam" id="TIGR00277">
    <property type="entry name" value="HDIG"/>
    <property type="match status" value="1"/>
</dbReference>
<accession>Q97L13</accession>
<evidence type="ECO:0000256" key="1">
    <source>
        <dbReference type="ARBA" id="ARBA00022741"/>
    </source>
</evidence>
<keyword evidence="1" id="KW-0547">Nucleotide-binding</keyword>
<dbReference type="Pfam" id="PF01966">
    <property type="entry name" value="HD"/>
    <property type="match status" value="1"/>
</dbReference>
<proteinExistence type="predicted"/>
<dbReference type="eggNOG" id="COG4639">
    <property type="taxonomic scope" value="Bacteria"/>
</dbReference>
<dbReference type="GeneID" id="44997264"/>
<dbReference type="InterPro" id="IPR050124">
    <property type="entry name" value="tRNA_CCA-adding_enzyme"/>
</dbReference>
<dbReference type="GO" id="GO:0016787">
    <property type="term" value="F:hydrolase activity"/>
    <property type="evidence" value="ECO:0007669"/>
    <property type="project" value="UniProtKB-KW"/>
</dbReference>
<dbReference type="SUPFAM" id="SSF109604">
    <property type="entry name" value="HD-domain/PDEase-like"/>
    <property type="match status" value="1"/>
</dbReference>
<dbReference type="GO" id="GO:0000166">
    <property type="term" value="F:nucleotide binding"/>
    <property type="evidence" value="ECO:0007669"/>
    <property type="project" value="UniProtKB-KW"/>
</dbReference>
<dbReference type="OrthoDB" id="9805698at2"/>
<dbReference type="DNASU" id="1116936"/>
<dbReference type="Gene3D" id="3.40.50.300">
    <property type="entry name" value="P-loop containing nucleotide triphosphate hydrolases"/>
    <property type="match status" value="1"/>
</dbReference>
<dbReference type="HOGENOM" id="CLU_059923_1_0_9"/>
<keyword evidence="4" id="KW-1185">Reference proteome</keyword>
<gene>
    <name evidence="3" type="ordered locus">CA_C0753</name>
</gene>
<dbReference type="STRING" id="272562.CA_C0753"/>
<evidence type="ECO:0000313" key="4">
    <source>
        <dbReference type="Proteomes" id="UP000000814"/>
    </source>
</evidence>
<dbReference type="CDD" id="cd00077">
    <property type="entry name" value="HDc"/>
    <property type="match status" value="1"/>
</dbReference>
<dbReference type="Pfam" id="PF13671">
    <property type="entry name" value="AAA_33"/>
    <property type="match status" value="1"/>
</dbReference>
<evidence type="ECO:0000313" key="3">
    <source>
        <dbReference type="EMBL" id="AAK78729.1"/>
    </source>
</evidence>
<organism evidence="3 4">
    <name type="scientific">Clostridium acetobutylicum (strain ATCC 824 / DSM 792 / JCM 1419 / IAM 19013 / LMG 5710 / NBRC 13948 / NRRL B-527 / VKM B-1787 / 2291 / W)</name>
    <dbReference type="NCBI Taxonomy" id="272562"/>
    <lineage>
        <taxon>Bacteria</taxon>
        <taxon>Bacillati</taxon>
        <taxon>Bacillota</taxon>
        <taxon>Clostridia</taxon>
        <taxon>Eubacteriales</taxon>
        <taxon>Clostridiaceae</taxon>
        <taxon>Clostridium</taxon>
    </lineage>
</organism>
<dbReference type="AlphaFoldDB" id="Q97L13"/>
<dbReference type="SUPFAM" id="SSF52540">
    <property type="entry name" value="P-loop containing nucleoside triphosphate hydrolases"/>
    <property type="match status" value="1"/>
</dbReference>
<dbReference type="Proteomes" id="UP000000814">
    <property type="component" value="Chromosome"/>
</dbReference>
<dbReference type="RefSeq" id="WP_010964071.1">
    <property type="nucleotide sequence ID" value="NC_003030.1"/>
</dbReference>
<feature type="domain" description="HD" evidence="2">
    <location>
        <begin position="58"/>
        <end position="131"/>
    </location>
</feature>
<dbReference type="InterPro" id="IPR027417">
    <property type="entry name" value="P-loop_NTPase"/>
</dbReference>
<dbReference type="PIR" id="F96992">
    <property type="entry name" value="F96992"/>
</dbReference>
<dbReference type="InterPro" id="IPR006674">
    <property type="entry name" value="HD_domain"/>
</dbReference>
<dbReference type="PATRIC" id="fig|272562.8.peg.959"/>
<dbReference type="KEGG" id="cac:CA_C0753"/>
<keyword evidence="3" id="KW-0378">Hydrolase</keyword>
<dbReference type="Gene3D" id="1.10.3210.10">
    <property type="entry name" value="Hypothetical protein af1432"/>
    <property type="match status" value="1"/>
</dbReference>
<evidence type="ECO:0000259" key="2">
    <source>
        <dbReference type="Pfam" id="PF01966"/>
    </source>
</evidence>
<reference evidence="3 4" key="1">
    <citation type="journal article" date="2001" name="J. Bacteriol.">
        <title>Genome sequence and comparative analysis of the solvent-producing bacterium Clostridium acetobutylicum.</title>
        <authorList>
            <person name="Nolling J."/>
            <person name="Breton G."/>
            <person name="Omelchenko M.V."/>
            <person name="Makarova K.S."/>
            <person name="Zeng Q."/>
            <person name="Gibson R."/>
            <person name="Lee H.M."/>
            <person name="Dubois J."/>
            <person name="Qiu D."/>
            <person name="Hitti J."/>
            <person name="Wolf Y.I."/>
            <person name="Tatusov R.L."/>
            <person name="Sabathe F."/>
            <person name="Doucette-Stamm L."/>
            <person name="Soucaille P."/>
            <person name="Daly M.J."/>
            <person name="Bennett G.N."/>
            <person name="Koonin E.V."/>
            <person name="Smith D.R."/>
        </authorList>
    </citation>
    <scope>NUCLEOTIDE SEQUENCE [LARGE SCALE GENOMIC DNA]</scope>
    <source>
        <strain evidence="4">ATCC 824 / DSM 792 / JCM 1419 / LMG 5710 / VKM B-1787</strain>
    </source>
</reference>
<sequence length="363" mass="43045">MDMEGILKEKNYNFKEIVKEFSIIERLKKVKQNPEYHGEGSVYKHTELVCREILKLEEWKTLNDREKVVLYTSALFHDIGKLVTTREENGKIISPRHALKGAKMFRYLAYTRYEIENSIREESAALIRYHGLPLYFLERENMDYDIIKAAEITNMKLLYLLAKCDLLGRFCKDKEIMLDNIGYFKTYSKELGCFYGRKKFKNEYTRFLYFKEKKIHPEAEMFDNRGFGVVAMMGLPLAGKDTYIKENFKNINVISLDDIREELNISSKRNSGKVAAIAISRAKQLLRRKESFIWNATNLRRENRQKLIRLCTAYGAKLKFIYLEVPYRELLSRNKMRSRYVPVEVINKMIRKMDMLEGEEICR</sequence>